<reference evidence="1" key="2">
    <citation type="submission" date="2020-07" db="EMBL/GenBank/DDBJ databases">
        <authorList>
            <person name="Vera ALvarez R."/>
            <person name="Arias-Moreno D.M."/>
            <person name="Jimenez-Jacinto V."/>
            <person name="Jimenez-Bremont J.F."/>
            <person name="Swaminathan K."/>
            <person name="Moose S.P."/>
            <person name="Guerrero-Gonzalez M.L."/>
            <person name="Marino-Ramirez L."/>
            <person name="Landsman D."/>
            <person name="Rodriguez-Kessler M."/>
            <person name="Delgado-Sanchez P."/>
        </authorList>
    </citation>
    <scope>NUCLEOTIDE SEQUENCE</scope>
    <source>
        <tissue evidence="1">Cladode</tissue>
    </source>
</reference>
<dbReference type="PANTHER" id="PTHR34284:SF1">
    <property type="entry name" value="FG-GAP REPEAT-CONTAINING PROTEIN"/>
    <property type="match status" value="1"/>
</dbReference>
<dbReference type="PANTHER" id="PTHR34284">
    <property type="entry name" value="FG-GAP REPEAT-CONTAINING PROTEIN"/>
    <property type="match status" value="1"/>
</dbReference>
<protein>
    <submittedName>
        <fullName evidence="1">Uncharacterized protein</fullName>
    </submittedName>
</protein>
<proteinExistence type="predicted"/>
<sequence>MINCLPPMTDCTQVSHFWWVPNVVLAHEKDGIEALRLVNLVAQSTKVVGGNGAEQTVLTPEWIRGSTATLLGNTNLWRSGVPVQEQLFNASSCLHYSPCNLVHRVNCSMDLVEPETSAHWRLQCQFLS</sequence>
<evidence type="ECO:0000313" key="1">
    <source>
        <dbReference type="EMBL" id="MBA4624413.1"/>
    </source>
</evidence>
<name>A0A7C8YRH3_OPUST</name>
<reference evidence="1" key="1">
    <citation type="journal article" date="2013" name="J. Plant Res.">
        <title>Effect of fungi and light on seed germination of three Opuntia species from semiarid lands of central Mexico.</title>
        <authorList>
            <person name="Delgado-Sanchez P."/>
            <person name="Jimenez-Bremont J.F."/>
            <person name="Guerrero-Gonzalez Mde L."/>
            <person name="Flores J."/>
        </authorList>
    </citation>
    <scope>NUCLEOTIDE SEQUENCE</scope>
    <source>
        <tissue evidence="1">Cladode</tissue>
    </source>
</reference>
<dbReference type="EMBL" id="GISG01047620">
    <property type="protein sequence ID" value="MBA4624412.1"/>
    <property type="molecule type" value="Transcribed_RNA"/>
</dbReference>
<dbReference type="AlphaFoldDB" id="A0A7C8YRH3"/>
<accession>A0A7C8YRH3</accession>
<organism evidence="1">
    <name type="scientific">Opuntia streptacantha</name>
    <name type="common">Prickly pear cactus</name>
    <name type="synonym">Opuntia cardona</name>
    <dbReference type="NCBI Taxonomy" id="393608"/>
    <lineage>
        <taxon>Eukaryota</taxon>
        <taxon>Viridiplantae</taxon>
        <taxon>Streptophyta</taxon>
        <taxon>Embryophyta</taxon>
        <taxon>Tracheophyta</taxon>
        <taxon>Spermatophyta</taxon>
        <taxon>Magnoliopsida</taxon>
        <taxon>eudicotyledons</taxon>
        <taxon>Gunneridae</taxon>
        <taxon>Pentapetalae</taxon>
        <taxon>Caryophyllales</taxon>
        <taxon>Cactineae</taxon>
        <taxon>Cactaceae</taxon>
        <taxon>Opuntioideae</taxon>
        <taxon>Opuntia</taxon>
    </lineage>
</organism>
<dbReference type="EMBL" id="GISG01047622">
    <property type="protein sequence ID" value="MBA4624413.1"/>
    <property type="molecule type" value="Transcribed_RNA"/>
</dbReference>